<evidence type="ECO:0008006" key="2">
    <source>
        <dbReference type="Google" id="ProtNLM"/>
    </source>
</evidence>
<dbReference type="CDD" id="cd00303">
    <property type="entry name" value="retropepsin_like"/>
    <property type="match status" value="1"/>
</dbReference>
<proteinExistence type="predicted"/>
<protein>
    <recommendedName>
        <fullName evidence="2">Reverse transcriptase domain-containing protein</fullName>
    </recommendedName>
</protein>
<dbReference type="PANTHER" id="PTHR33067">
    <property type="entry name" value="RNA-DIRECTED DNA POLYMERASE-RELATED"/>
    <property type="match status" value="1"/>
</dbReference>
<dbReference type="PANTHER" id="PTHR33067:SF9">
    <property type="entry name" value="RNA-DIRECTED DNA POLYMERASE"/>
    <property type="match status" value="1"/>
</dbReference>
<name>A0A699ILD7_TANCI</name>
<dbReference type="Gene3D" id="2.40.70.10">
    <property type="entry name" value="Acid Proteases"/>
    <property type="match status" value="1"/>
</dbReference>
<organism evidence="1">
    <name type="scientific">Tanacetum cinerariifolium</name>
    <name type="common">Dalmatian daisy</name>
    <name type="synonym">Chrysanthemum cinerariifolium</name>
    <dbReference type="NCBI Taxonomy" id="118510"/>
    <lineage>
        <taxon>Eukaryota</taxon>
        <taxon>Viridiplantae</taxon>
        <taxon>Streptophyta</taxon>
        <taxon>Embryophyta</taxon>
        <taxon>Tracheophyta</taxon>
        <taxon>Spermatophyta</taxon>
        <taxon>Magnoliopsida</taxon>
        <taxon>eudicotyledons</taxon>
        <taxon>Gunneridae</taxon>
        <taxon>Pentapetalae</taxon>
        <taxon>asterids</taxon>
        <taxon>campanulids</taxon>
        <taxon>Asterales</taxon>
        <taxon>Asteraceae</taxon>
        <taxon>Asteroideae</taxon>
        <taxon>Anthemideae</taxon>
        <taxon>Anthemidinae</taxon>
        <taxon>Tanacetum</taxon>
    </lineage>
</organism>
<gene>
    <name evidence="1" type="ORF">Tci_544450</name>
</gene>
<sequence length="418" mass="48635">MGTQDDEAKSSRSKRFRRYETIEEDVLNRIGCDVEINDMLKIRLREAGSNEDIFTYMACWDYFRRLSLMRKVLMFTLKEESHFYYQEPIFKGDSQDDHLWFMLKDDWIARKSRVLMDDVTRSLSALIYYRDLDTTTLRDLIDSKGRIILEDPQPGVPIVGIPRPPRASMYLGLFEKMAGVYSVLLQGAYNPPAFAQPQYDQYYQQYPPLPPGVKFVKFIIYPEEDDVEPGVILGRTFLQEKSLDDWEHLLDFNLDDIPLLGEEELPPFEVRHVIKTMAYHDKYKKILDEIWKDRVELDGMIVKEEEESVKRIKGEALKEKDDPRAFIFSVRLEGKVNKNVLADTGSDINTMPYRIYETLGRDEMKKVDRGITMINHTQAEAFGVLTNVLCQVGVTTINAKFLILDIPFDHDAPIVVGR</sequence>
<evidence type="ECO:0000313" key="1">
    <source>
        <dbReference type="EMBL" id="GEZ72477.1"/>
    </source>
</evidence>
<dbReference type="AlphaFoldDB" id="A0A699ILD7"/>
<dbReference type="InterPro" id="IPR021109">
    <property type="entry name" value="Peptidase_aspartic_dom_sf"/>
</dbReference>
<reference evidence="1" key="1">
    <citation type="journal article" date="2019" name="Sci. Rep.">
        <title>Draft genome of Tanacetum cinerariifolium, the natural source of mosquito coil.</title>
        <authorList>
            <person name="Yamashiro T."/>
            <person name="Shiraishi A."/>
            <person name="Satake H."/>
            <person name="Nakayama K."/>
        </authorList>
    </citation>
    <scope>NUCLEOTIDE SEQUENCE</scope>
</reference>
<comment type="caution">
    <text evidence="1">The sequence shown here is derived from an EMBL/GenBank/DDBJ whole genome shotgun (WGS) entry which is preliminary data.</text>
</comment>
<accession>A0A699ILD7</accession>
<dbReference type="EMBL" id="BKCJ010315131">
    <property type="protein sequence ID" value="GEZ72477.1"/>
    <property type="molecule type" value="Genomic_DNA"/>
</dbReference>